<keyword evidence="2" id="KW-0677">Repeat</keyword>
<evidence type="ECO:0000256" key="1">
    <source>
        <dbReference type="ARBA" id="ARBA00022614"/>
    </source>
</evidence>
<reference evidence="3" key="1">
    <citation type="journal article" date="2019" name="bioRxiv">
        <title>The Genome of the Zebra Mussel, Dreissena polymorpha: A Resource for Invasive Species Research.</title>
        <authorList>
            <person name="McCartney M.A."/>
            <person name="Auch B."/>
            <person name="Kono T."/>
            <person name="Mallez S."/>
            <person name="Zhang Y."/>
            <person name="Obille A."/>
            <person name="Becker A."/>
            <person name="Abrahante J.E."/>
            <person name="Garbe J."/>
            <person name="Badalamenti J.P."/>
            <person name="Herman A."/>
            <person name="Mangelson H."/>
            <person name="Liachko I."/>
            <person name="Sullivan S."/>
            <person name="Sone E.D."/>
            <person name="Koren S."/>
            <person name="Silverstein K.A.T."/>
            <person name="Beckman K.B."/>
            <person name="Gohl D.M."/>
        </authorList>
    </citation>
    <scope>NUCLEOTIDE SEQUENCE</scope>
    <source>
        <strain evidence="3">Duluth1</strain>
        <tissue evidence="3">Whole animal</tissue>
    </source>
</reference>
<evidence type="ECO:0000256" key="2">
    <source>
        <dbReference type="ARBA" id="ARBA00022737"/>
    </source>
</evidence>
<comment type="caution">
    <text evidence="3">The sequence shown here is derived from an EMBL/GenBank/DDBJ whole genome shotgun (WGS) entry which is preliminary data.</text>
</comment>
<sequence>MRTRECSYIGNGVIELLNPIMHVQLERMIFNDCDFRYDLSSNYSYNPENILIRYIDISGNKFVSVTGYVGDIPMLETLNMSRCYISTIGLTSLNYASLKTLRLAHNNLGAQLADSKRSNRFDMLQSLQDLDLSSNGITILFTSTFTELVNLER</sequence>
<protein>
    <submittedName>
        <fullName evidence="3">Uncharacterized protein</fullName>
    </submittedName>
</protein>
<dbReference type="Pfam" id="PF00560">
    <property type="entry name" value="LRR_1"/>
    <property type="match status" value="1"/>
</dbReference>
<dbReference type="InterPro" id="IPR001611">
    <property type="entry name" value="Leu-rich_rpt"/>
</dbReference>
<dbReference type="PANTHER" id="PTHR45617:SF181">
    <property type="entry name" value="LP04042P"/>
    <property type="match status" value="1"/>
</dbReference>
<dbReference type="Gene3D" id="3.80.10.10">
    <property type="entry name" value="Ribonuclease Inhibitor"/>
    <property type="match status" value="1"/>
</dbReference>
<proteinExistence type="predicted"/>
<gene>
    <name evidence="3" type="ORF">DPMN_017872</name>
</gene>
<reference evidence="3" key="2">
    <citation type="submission" date="2020-11" db="EMBL/GenBank/DDBJ databases">
        <authorList>
            <person name="McCartney M.A."/>
            <person name="Auch B."/>
            <person name="Kono T."/>
            <person name="Mallez S."/>
            <person name="Becker A."/>
            <person name="Gohl D.M."/>
            <person name="Silverstein K.A.T."/>
            <person name="Koren S."/>
            <person name="Bechman K.B."/>
            <person name="Herman A."/>
            <person name="Abrahante J.E."/>
            <person name="Garbe J."/>
        </authorList>
    </citation>
    <scope>NUCLEOTIDE SEQUENCE</scope>
    <source>
        <strain evidence="3">Duluth1</strain>
        <tissue evidence="3">Whole animal</tissue>
    </source>
</reference>
<dbReference type="EMBL" id="JAIWYP010000001">
    <property type="protein sequence ID" value="KAH3893722.1"/>
    <property type="molecule type" value="Genomic_DNA"/>
</dbReference>
<dbReference type="InterPro" id="IPR032675">
    <property type="entry name" value="LRR_dom_sf"/>
</dbReference>
<dbReference type="Proteomes" id="UP000828390">
    <property type="component" value="Unassembled WGS sequence"/>
</dbReference>
<keyword evidence="4" id="KW-1185">Reference proteome</keyword>
<evidence type="ECO:0000313" key="4">
    <source>
        <dbReference type="Proteomes" id="UP000828390"/>
    </source>
</evidence>
<dbReference type="Pfam" id="PF13516">
    <property type="entry name" value="LRR_6"/>
    <property type="match status" value="2"/>
</dbReference>
<evidence type="ECO:0000313" key="3">
    <source>
        <dbReference type="EMBL" id="KAH3893722.1"/>
    </source>
</evidence>
<name>A0A9D4NC85_DREPO</name>
<dbReference type="PANTHER" id="PTHR45617">
    <property type="entry name" value="LEUCINE RICH REPEAT FAMILY PROTEIN"/>
    <property type="match status" value="1"/>
</dbReference>
<accession>A0A9D4NC85</accession>
<organism evidence="3 4">
    <name type="scientific">Dreissena polymorpha</name>
    <name type="common">Zebra mussel</name>
    <name type="synonym">Mytilus polymorpha</name>
    <dbReference type="NCBI Taxonomy" id="45954"/>
    <lineage>
        <taxon>Eukaryota</taxon>
        <taxon>Metazoa</taxon>
        <taxon>Spiralia</taxon>
        <taxon>Lophotrochozoa</taxon>
        <taxon>Mollusca</taxon>
        <taxon>Bivalvia</taxon>
        <taxon>Autobranchia</taxon>
        <taxon>Heteroconchia</taxon>
        <taxon>Euheterodonta</taxon>
        <taxon>Imparidentia</taxon>
        <taxon>Neoheterodontei</taxon>
        <taxon>Myida</taxon>
        <taxon>Dreissenoidea</taxon>
        <taxon>Dreissenidae</taxon>
        <taxon>Dreissena</taxon>
    </lineage>
</organism>
<keyword evidence="1" id="KW-0433">Leucine-rich repeat</keyword>
<dbReference type="SUPFAM" id="SSF52058">
    <property type="entry name" value="L domain-like"/>
    <property type="match status" value="1"/>
</dbReference>
<dbReference type="AlphaFoldDB" id="A0A9D4NC85"/>